<evidence type="ECO:0000256" key="5">
    <source>
        <dbReference type="ARBA" id="ARBA00023004"/>
    </source>
</evidence>
<dbReference type="InterPro" id="IPR001128">
    <property type="entry name" value="Cyt_P450"/>
</dbReference>
<reference evidence="13" key="1">
    <citation type="submission" date="2017-02" db="UniProtKB">
        <authorList>
            <consortium name="WormBaseParasite"/>
        </authorList>
    </citation>
    <scope>IDENTIFICATION</scope>
</reference>
<sequence length="503" mass="59012">MFIIFIIKSSLLLFLIYIIYETYWKRRFLPPGPLPWPIAGNVPSMLFYDSLEEMFLIWKQKYGNVITVWIGPIPFIMVCEIKTMKKYFVQNAEIFSNRWRNHITDTFMNGANGIVQVDGDKWREQRRFALSVLRDYGVGRAFIEEKIQGEIDSFINFLKRKSDQDVDICQNAGVSVANIINSILFGSRFDQEDQIFHKMHAAIDRQFQLVVHPIMSLYITAPYMTKIPVINKKWKELMELRDDIWRYIYNERFDPNNKPTDFVYSYLKEMHKRKIRGDPGYFHELQLRMVVLDLLFAGMETTATTLKWGFLYVMLNLRVQDKIQEELDQFPSKITLSHKNSCPYTCATINEIQRLANILPFNLPRTVADDISIDGYFIPKNTLCIPQISVVLNDPSNFDNPKEFRPERFLCDDGKTIKKFDEFIPFSLGKRQCVGESLAKSELFLIFANILRNFNLKPSPLFPLLSTKRLIGLTVSPPKYLCKIELRNKYHHICTVNFNKSEN</sequence>
<evidence type="ECO:0000256" key="3">
    <source>
        <dbReference type="ARBA" id="ARBA00022723"/>
    </source>
</evidence>
<dbReference type="Proteomes" id="UP000274756">
    <property type="component" value="Unassembled WGS sequence"/>
</dbReference>
<evidence type="ECO:0000256" key="9">
    <source>
        <dbReference type="SAM" id="Phobius"/>
    </source>
</evidence>
<evidence type="ECO:0000313" key="10">
    <source>
        <dbReference type="EMBL" id="VDN60218.1"/>
    </source>
</evidence>
<dbReference type="GO" id="GO:0016712">
    <property type="term" value="F:oxidoreductase activity, acting on paired donors, with incorporation or reduction of molecular oxygen, reduced flavin or flavoprotein as one donor, and incorporation of one atom of oxygen"/>
    <property type="evidence" value="ECO:0007669"/>
    <property type="project" value="TreeGrafter"/>
</dbReference>
<dbReference type="GO" id="GO:0005737">
    <property type="term" value="C:cytoplasm"/>
    <property type="evidence" value="ECO:0007669"/>
    <property type="project" value="TreeGrafter"/>
</dbReference>
<keyword evidence="9" id="KW-1133">Transmembrane helix</keyword>
<dbReference type="PROSITE" id="PS00086">
    <property type="entry name" value="CYTOCHROME_P450"/>
    <property type="match status" value="1"/>
</dbReference>
<keyword evidence="6 8" id="KW-0503">Monooxygenase</keyword>
<comment type="similarity">
    <text evidence="2 8">Belongs to the cytochrome P450 family.</text>
</comment>
<feature type="transmembrane region" description="Helical" evidence="9">
    <location>
        <begin position="6"/>
        <end position="24"/>
    </location>
</feature>
<dbReference type="STRING" id="318479.A0A0N4UJI2"/>
<evidence type="ECO:0000256" key="1">
    <source>
        <dbReference type="ARBA" id="ARBA00001971"/>
    </source>
</evidence>
<evidence type="ECO:0000256" key="8">
    <source>
        <dbReference type="RuleBase" id="RU000461"/>
    </source>
</evidence>
<evidence type="ECO:0000256" key="6">
    <source>
        <dbReference type="ARBA" id="ARBA00023033"/>
    </source>
</evidence>
<keyword evidence="9" id="KW-0812">Transmembrane</keyword>
<dbReference type="CDD" id="cd20617">
    <property type="entry name" value="CYP1_2-like"/>
    <property type="match status" value="1"/>
</dbReference>
<name>A0A0N4UJI2_DRAME</name>
<evidence type="ECO:0000313" key="13">
    <source>
        <dbReference type="WBParaSite" id="DME_0000782101-mRNA-1"/>
    </source>
</evidence>
<proteinExistence type="inferred from homology"/>
<organism evidence="11 13">
    <name type="scientific">Dracunculus medinensis</name>
    <name type="common">Guinea worm</name>
    <dbReference type="NCBI Taxonomy" id="318479"/>
    <lineage>
        <taxon>Eukaryota</taxon>
        <taxon>Metazoa</taxon>
        <taxon>Ecdysozoa</taxon>
        <taxon>Nematoda</taxon>
        <taxon>Chromadorea</taxon>
        <taxon>Rhabditida</taxon>
        <taxon>Spirurina</taxon>
        <taxon>Dracunculoidea</taxon>
        <taxon>Dracunculidae</taxon>
        <taxon>Dracunculus</taxon>
    </lineage>
</organism>
<reference evidence="10 12" key="2">
    <citation type="submission" date="2018-11" db="EMBL/GenBank/DDBJ databases">
        <authorList>
            <consortium name="Pathogen Informatics"/>
        </authorList>
    </citation>
    <scope>NUCLEOTIDE SEQUENCE [LARGE SCALE GENOMIC DNA]</scope>
</reference>
<dbReference type="InterPro" id="IPR036396">
    <property type="entry name" value="Cyt_P450_sf"/>
</dbReference>
<evidence type="ECO:0000313" key="11">
    <source>
        <dbReference type="Proteomes" id="UP000038040"/>
    </source>
</evidence>
<keyword evidence="12" id="KW-1185">Reference proteome</keyword>
<evidence type="ECO:0000256" key="4">
    <source>
        <dbReference type="ARBA" id="ARBA00023002"/>
    </source>
</evidence>
<dbReference type="WBParaSite" id="DME_0000782101-mRNA-1">
    <property type="protein sequence ID" value="DME_0000782101-mRNA-1"/>
    <property type="gene ID" value="DME_0000782101"/>
</dbReference>
<dbReference type="Proteomes" id="UP000038040">
    <property type="component" value="Unplaced"/>
</dbReference>
<keyword evidence="5 7" id="KW-0408">Iron</keyword>
<evidence type="ECO:0000256" key="2">
    <source>
        <dbReference type="ARBA" id="ARBA00010617"/>
    </source>
</evidence>
<accession>A0A0N4UJI2</accession>
<dbReference type="Gene3D" id="1.10.630.10">
    <property type="entry name" value="Cytochrome P450"/>
    <property type="match status" value="1"/>
</dbReference>
<dbReference type="InterPro" id="IPR002401">
    <property type="entry name" value="Cyt_P450_E_grp-I"/>
</dbReference>
<feature type="binding site" description="axial binding residue" evidence="7">
    <location>
        <position position="433"/>
    </location>
    <ligand>
        <name>heme</name>
        <dbReference type="ChEBI" id="CHEBI:30413"/>
    </ligand>
    <ligandPart>
        <name>Fe</name>
        <dbReference type="ChEBI" id="CHEBI:18248"/>
    </ligandPart>
</feature>
<dbReference type="AlphaFoldDB" id="A0A0N4UJI2"/>
<gene>
    <name evidence="10" type="ORF">DME_LOCUS10191</name>
</gene>
<dbReference type="EMBL" id="UYYG01001206">
    <property type="protein sequence ID" value="VDN60218.1"/>
    <property type="molecule type" value="Genomic_DNA"/>
</dbReference>
<keyword evidence="7 8" id="KW-0349">Heme</keyword>
<evidence type="ECO:0000256" key="7">
    <source>
        <dbReference type="PIRSR" id="PIRSR602401-1"/>
    </source>
</evidence>
<dbReference type="GO" id="GO:0020037">
    <property type="term" value="F:heme binding"/>
    <property type="evidence" value="ECO:0007669"/>
    <property type="project" value="InterPro"/>
</dbReference>
<dbReference type="PANTHER" id="PTHR24300:SF414">
    <property type="entry name" value="CYTOCHROME P450 FAMILY"/>
    <property type="match status" value="1"/>
</dbReference>
<dbReference type="SUPFAM" id="SSF48264">
    <property type="entry name" value="Cytochrome P450"/>
    <property type="match status" value="1"/>
</dbReference>
<dbReference type="InterPro" id="IPR050182">
    <property type="entry name" value="Cytochrome_P450_fam2"/>
</dbReference>
<keyword evidence="3 7" id="KW-0479">Metal-binding</keyword>
<dbReference type="FunFam" id="1.10.630.10:FF:000036">
    <property type="entry name" value="CYtochrome P450 family"/>
    <property type="match status" value="1"/>
</dbReference>
<dbReference type="OrthoDB" id="2789670at2759"/>
<protein>
    <submittedName>
        <fullName evidence="13">Cytochrome P450</fullName>
    </submittedName>
</protein>
<dbReference type="PRINTS" id="PR00385">
    <property type="entry name" value="P450"/>
</dbReference>
<dbReference type="GO" id="GO:0005506">
    <property type="term" value="F:iron ion binding"/>
    <property type="evidence" value="ECO:0007669"/>
    <property type="project" value="InterPro"/>
</dbReference>
<dbReference type="PANTHER" id="PTHR24300">
    <property type="entry name" value="CYTOCHROME P450 508A4-RELATED"/>
    <property type="match status" value="1"/>
</dbReference>
<dbReference type="PRINTS" id="PR00463">
    <property type="entry name" value="EP450I"/>
</dbReference>
<evidence type="ECO:0000313" key="12">
    <source>
        <dbReference type="Proteomes" id="UP000274756"/>
    </source>
</evidence>
<dbReference type="InterPro" id="IPR017972">
    <property type="entry name" value="Cyt_P450_CS"/>
</dbReference>
<keyword evidence="4 8" id="KW-0560">Oxidoreductase</keyword>
<comment type="cofactor">
    <cofactor evidence="1 7">
        <name>heme</name>
        <dbReference type="ChEBI" id="CHEBI:30413"/>
    </cofactor>
</comment>
<dbReference type="Pfam" id="PF00067">
    <property type="entry name" value="p450"/>
    <property type="match status" value="1"/>
</dbReference>
<dbReference type="GO" id="GO:0006082">
    <property type="term" value="P:organic acid metabolic process"/>
    <property type="evidence" value="ECO:0007669"/>
    <property type="project" value="TreeGrafter"/>
</dbReference>
<dbReference type="GO" id="GO:0006805">
    <property type="term" value="P:xenobiotic metabolic process"/>
    <property type="evidence" value="ECO:0007669"/>
    <property type="project" value="TreeGrafter"/>
</dbReference>
<keyword evidence="9" id="KW-0472">Membrane</keyword>